<dbReference type="Proteomes" id="UP000288216">
    <property type="component" value="Unassembled WGS sequence"/>
</dbReference>
<sequence>MWKTQGLQLPMKIMIVEHSVKAVPQSLMVPDLISLTLQNFRNPTRTLEPRGCAPGLGSTGVTQEPQETLDVQSCQQADKYKQTVVFWHPQAG</sequence>
<evidence type="ECO:0000313" key="1">
    <source>
        <dbReference type="EMBL" id="GCB69558.1"/>
    </source>
</evidence>
<gene>
    <name evidence="1" type="ORF">scyTo_0001073</name>
</gene>
<reference evidence="1 2" key="1">
    <citation type="journal article" date="2018" name="Nat. Ecol. Evol.">
        <title>Shark genomes provide insights into elasmobranch evolution and the origin of vertebrates.</title>
        <authorList>
            <person name="Hara Y"/>
            <person name="Yamaguchi K"/>
            <person name="Onimaru K"/>
            <person name="Kadota M"/>
            <person name="Koyanagi M"/>
            <person name="Keeley SD"/>
            <person name="Tatsumi K"/>
            <person name="Tanaka K"/>
            <person name="Motone F"/>
            <person name="Kageyama Y"/>
            <person name="Nozu R"/>
            <person name="Adachi N"/>
            <person name="Nishimura O"/>
            <person name="Nakagawa R"/>
            <person name="Tanegashima C"/>
            <person name="Kiyatake I"/>
            <person name="Matsumoto R"/>
            <person name="Murakumo K"/>
            <person name="Nishida K"/>
            <person name="Terakita A"/>
            <person name="Kuratani S"/>
            <person name="Sato K"/>
            <person name="Hyodo S Kuraku.S."/>
        </authorList>
    </citation>
    <scope>NUCLEOTIDE SEQUENCE [LARGE SCALE GENOMIC DNA]</scope>
</reference>
<name>A0A401P8X7_SCYTO</name>
<dbReference type="EMBL" id="BFAA01000229">
    <property type="protein sequence ID" value="GCB69558.1"/>
    <property type="molecule type" value="Genomic_DNA"/>
</dbReference>
<evidence type="ECO:0000313" key="2">
    <source>
        <dbReference type="Proteomes" id="UP000288216"/>
    </source>
</evidence>
<protein>
    <submittedName>
        <fullName evidence="1">Uncharacterized protein</fullName>
    </submittedName>
</protein>
<proteinExistence type="predicted"/>
<comment type="caution">
    <text evidence="1">The sequence shown here is derived from an EMBL/GenBank/DDBJ whole genome shotgun (WGS) entry which is preliminary data.</text>
</comment>
<keyword evidence="2" id="KW-1185">Reference proteome</keyword>
<accession>A0A401P8X7</accession>
<dbReference type="AlphaFoldDB" id="A0A401P8X7"/>
<organism evidence="1 2">
    <name type="scientific">Scyliorhinus torazame</name>
    <name type="common">Cloudy catshark</name>
    <name type="synonym">Catulus torazame</name>
    <dbReference type="NCBI Taxonomy" id="75743"/>
    <lineage>
        <taxon>Eukaryota</taxon>
        <taxon>Metazoa</taxon>
        <taxon>Chordata</taxon>
        <taxon>Craniata</taxon>
        <taxon>Vertebrata</taxon>
        <taxon>Chondrichthyes</taxon>
        <taxon>Elasmobranchii</taxon>
        <taxon>Galeomorphii</taxon>
        <taxon>Galeoidea</taxon>
        <taxon>Carcharhiniformes</taxon>
        <taxon>Scyliorhinidae</taxon>
        <taxon>Scyliorhinus</taxon>
    </lineage>
</organism>